<evidence type="ECO:0000313" key="5">
    <source>
        <dbReference type="Proteomes" id="UP000049828"/>
    </source>
</evidence>
<keyword evidence="5" id="KW-1185">Reference proteome</keyword>
<accession>A0A0M6WP00</accession>
<proteinExistence type="predicted"/>
<dbReference type="PANTHER" id="PTHR43479">
    <property type="entry name" value="ACREF/ENVCD OPERON REPRESSOR-RELATED"/>
    <property type="match status" value="1"/>
</dbReference>
<feature type="domain" description="HTH tetR-type" evidence="3">
    <location>
        <begin position="11"/>
        <end position="72"/>
    </location>
</feature>
<protein>
    <recommendedName>
        <fullName evidence="3">HTH tetR-type domain-containing protein</fullName>
    </recommendedName>
</protein>
<dbReference type="Proteomes" id="UP000049828">
    <property type="component" value="Unassembled WGS sequence"/>
</dbReference>
<sequence>MDEQKLIHDPSQKVLAMYQAVIEFINEGCDINTLKVADITGRAGIGKGTAYEYFSSKEEIISSAILYYVKVCFEKLQVISTDNRTFQQKINEVMDFIDEHVKEKQGVFFLIKMVLESYEIPKNLKDEYERMKHQCCDKEKNEIIDCIVEEGVREGLIREKNVFLRRAAVETQLSVYFMYRIAAEKKIELDLEADFLREYVYQNLLKLLG</sequence>
<name>A0A0M6WP00_9FIRM</name>
<evidence type="ECO:0000313" key="4">
    <source>
        <dbReference type="EMBL" id="CRL39128.1"/>
    </source>
</evidence>
<dbReference type="Gene3D" id="1.10.357.10">
    <property type="entry name" value="Tetracycline Repressor, domain 2"/>
    <property type="match status" value="1"/>
</dbReference>
<evidence type="ECO:0000256" key="1">
    <source>
        <dbReference type="ARBA" id="ARBA00023125"/>
    </source>
</evidence>
<dbReference type="InterPro" id="IPR001647">
    <property type="entry name" value="HTH_TetR"/>
</dbReference>
<gene>
    <name evidence="4" type="ORF">RIL183_24171</name>
</gene>
<dbReference type="SUPFAM" id="SSF46689">
    <property type="entry name" value="Homeodomain-like"/>
    <property type="match status" value="1"/>
</dbReference>
<dbReference type="GO" id="GO:0003677">
    <property type="term" value="F:DNA binding"/>
    <property type="evidence" value="ECO:0007669"/>
    <property type="project" value="UniProtKB-UniRule"/>
</dbReference>
<dbReference type="STRING" id="360807.ERS852392_01693"/>
<dbReference type="PANTHER" id="PTHR43479:SF11">
    <property type="entry name" value="ACREF_ENVCD OPERON REPRESSOR-RELATED"/>
    <property type="match status" value="1"/>
</dbReference>
<organism evidence="4 5">
    <name type="scientific">Roseburia inulinivorans</name>
    <dbReference type="NCBI Taxonomy" id="360807"/>
    <lineage>
        <taxon>Bacteria</taxon>
        <taxon>Bacillati</taxon>
        <taxon>Bacillota</taxon>
        <taxon>Clostridia</taxon>
        <taxon>Lachnospirales</taxon>
        <taxon>Lachnospiraceae</taxon>
        <taxon>Roseburia</taxon>
    </lineage>
</organism>
<keyword evidence="1 2" id="KW-0238">DNA-binding</keyword>
<dbReference type="InterPro" id="IPR050624">
    <property type="entry name" value="HTH-type_Tx_Regulator"/>
</dbReference>
<evidence type="ECO:0000256" key="2">
    <source>
        <dbReference type="PROSITE-ProRule" id="PRU00335"/>
    </source>
</evidence>
<evidence type="ECO:0000259" key="3">
    <source>
        <dbReference type="PROSITE" id="PS50977"/>
    </source>
</evidence>
<dbReference type="EMBL" id="CVRS01000075">
    <property type="protein sequence ID" value="CRL39128.1"/>
    <property type="molecule type" value="Genomic_DNA"/>
</dbReference>
<dbReference type="RefSeq" id="WP_021924073.1">
    <property type="nucleotide sequence ID" value="NZ_CVRS01000075.1"/>
</dbReference>
<dbReference type="Pfam" id="PF00440">
    <property type="entry name" value="TetR_N"/>
    <property type="match status" value="1"/>
</dbReference>
<dbReference type="AlphaFoldDB" id="A0A0M6WP00"/>
<dbReference type="OrthoDB" id="9810250at2"/>
<dbReference type="InterPro" id="IPR009057">
    <property type="entry name" value="Homeodomain-like_sf"/>
</dbReference>
<feature type="DNA-binding region" description="H-T-H motif" evidence="2">
    <location>
        <begin position="35"/>
        <end position="54"/>
    </location>
</feature>
<dbReference type="PROSITE" id="PS50977">
    <property type="entry name" value="HTH_TETR_2"/>
    <property type="match status" value="1"/>
</dbReference>
<reference evidence="5" key="1">
    <citation type="submission" date="2015-05" db="EMBL/GenBank/DDBJ databases">
        <authorList>
            <consortium name="Pathogen Informatics"/>
        </authorList>
    </citation>
    <scope>NUCLEOTIDE SEQUENCE [LARGE SCALE GENOMIC DNA]</scope>
    <source>
        <strain evidence="5">L1-83</strain>
    </source>
</reference>